<dbReference type="EMBL" id="MNCJ02000331">
    <property type="protein sequence ID" value="KAF5762460.1"/>
    <property type="molecule type" value="Genomic_DNA"/>
</dbReference>
<dbReference type="GO" id="GO:0005886">
    <property type="term" value="C:plasma membrane"/>
    <property type="evidence" value="ECO:0007669"/>
    <property type="project" value="UniProtKB-SubCell"/>
</dbReference>
<name>A0A9K3H0D6_HELAN</name>
<proteinExistence type="inferred from homology"/>
<sequence>MFEWEREMGHCASTMTASPTANQIRKKEWIHDHGDRGILRRSGNRCLAVVREKRSRIYIVRKCVVMLIFWHKYGKI</sequence>
<evidence type="ECO:0000256" key="5">
    <source>
        <dbReference type="ARBA" id="ARBA00022989"/>
    </source>
</evidence>
<dbReference type="AlphaFoldDB" id="A0A9K3H0D6"/>
<evidence type="ECO:0000313" key="9">
    <source>
        <dbReference type="Proteomes" id="UP000215914"/>
    </source>
</evidence>
<dbReference type="GO" id="GO:0008285">
    <property type="term" value="P:negative regulation of cell population proliferation"/>
    <property type="evidence" value="ECO:0007669"/>
    <property type="project" value="InterPro"/>
</dbReference>
<evidence type="ECO:0000313" key="8">
    <source>
        <dbReference type="EMBL" id="KAF5762460.1"/>
    </source>
</evidence>
<dbReference type="InterPro" id="IPR012552">
    <property type="entry name" value="DVL"/>
</dbReference>
<reference evidence="8" key="1">
    <citation type="journal article" date="2017" name="Nature">
        <title>The sunflower genome provides insights into oil metabolism, flowering and Asterid evolution.</title>
        <authorList>
            <person name="Badouin H."/>
            <person name="Gouzy J."/>
            <person name="Grassa C.J."/>
            <person name="Murat F."/>
            <person name="Staton S.E."/>
            <person name="Cottret L."/>
            <person name="Lelandais-Briere C."/>
            <person name="Owens G.L."/>
            <person name="Carrere S."/>
            <person name="Mayjonade B."/>
            <person name="Legrand L."/>
            <person name="Gill N."/>
            <person name="Kane N.C."/>
            <person name="Bowers J.E."/>
            <person name="Hubner S."/>
            <person name="Bellec A."/>
            <person name="Berard A."/>
            <person name="Berges H."/>
            <person name="Blanchet N."/>
            <person name="Boniface M.C."/>
            <person name="Brunel D."/>
            <person name="Catrice O."/>
            <person name="Chaidir N."/>
            <person name="Claudel C."/>
            <person name="Donnadieu C."/>
            <person name="Faraut T."/>
            <person name="Fievet G."/>
            <person name="Helmstetter N."/>
            <person name="King M."/>
            <person name="Knapp S.J."/>
            <person name="Lai Z."/>
            <person name="Le Paslier M.C."/>
            <person name="Lippi Y."/>
            <person name="Lorenzon L."/>
            <person name="Mandel J.R."/>
            <person name="Marage G."/>
            <person name="Marchand G."/>
            <person name="Marquand E."/>
            <person name="Bret-Mestries E."/>
            <person name="Morien E."/>
            <person name="Nambeesan S."/>
            <person name="Nguyen T."/>
            <person name="Pegot-Espagnet P."/>
            <person name="Pouilly N."/>
            <person name="Raftis F."/>
            <person name="Sallet E."/>
            <person name="Schiex T."/>
            <person name="Thomas J."/>
            <person name="Vandecasteele C."/>
            <person name="Vares D."/>
            <person name="Vear F."/>
            <person name="Vautrin S."/>
            <person name="Crespi M."/>
            <person name="Mangin B."/>
            <person name="Burke J.M."/>
            <person name="Salse J."/>
            <person name="Munos S."/>
            <person name="Vincourt P."/>
            <person name="Rieseberg L.H."/>
            <person name="Langlade N.B."/>
        </authorList>
    </citation>
    <scope>NUCLEOTIDE SEQUENCE</scope>
    <source>
        <tissue evidence="8">Leaves</tissue>
    </source>
</reference>
<dbReference type="PANTHER" id="PTHR33102">
    <property type="entry name" value="DVL19-RELATED-RELATED"/>
    <property type="match status" value="1"/>
</dbReference>
<organism evidence="8 9">
    <name type="scientific">Helianthus annuus</name>
    <name type="common">Common sunflower</name>
    <dbReference type="NCBI Taxonomy" id="4232"/>
    <lineage>
        <taxon>Eukaryota</taxon>
        <taxon>Viridiplantae</taxon>
        <taxon>Streptophyta</taxon>
        <taxon>Embryophyta</taxon>
        <taxon>Tracheophyta</taxon>
        <taxon>Spermatophyta</taxon>
        <taxon>Magnoliopsida</taxon>
        <taxon>eudicotyledons</taxon>
        <taxon>Gunneridae</taxon>
        <taxon>Pentapetalae</taxon>
        <taxon>asterids</taxon>
        <taxon>campanulids</taxon>
        <taxon>Asterales</taxon>
        <taxon>Asteraceae</taxon>
        <taxon>Asteroideae</taxon>
        <taxon>Heliantheae alliance</taxon>
        <taxon>Heliantheae</taxon>
        <taxon>Helianthus</taxon>
    </lineage>
</organism>
<keyword evidence="2" id="KW-0217">Developmental protein</keyword>
<evidence type="ECO:0000256" key="4">
    <source>
        <dbReference type="ARBA" id="ARBA00022692"/>
    </source>
</evidence>
<dbReference type="InterPro" id="IPR051525">
    <property type="entry name" value="DVL_RTFL_regulatory"/>
</dbReference>
<reference evidence="8" key="2">
    <citation type="submission" date="2020-06" db="EMBL/GenBank/DDBJ databases">
        <title>Helianthus annuus Genome sequencing and assembly Release 2.</title>
        <authorList>
            <person name="Gouzy J."/>
            <person name="Langlade N."/>
            <person name="Munos S."/>
        </authorList>
    </citation>
    <scope>NUCLEOTIDE SEQUENCE</scope>
    <source>
        <tissue evidence="8">Leaves</tissue>
    </source>
</reference>
<dbReference type="Pfam" id="PF08137">
    <property type="entry name" value="DVL"/>
    <property type="match status" value="1"/>
</dbReference>
<evidence type="ECO:0000256" key="7">
    <source>
        <dbReference type="ARBA" id="ARBA00024340"/>
    </source>
</evidence>
<comment type="similarity">
    <text evidence="7">Belongs to the DVL/RTFL small polypeptides family.</text>
</comment>
<evidence type="ECO:0000256" key="1">
    <source>
        <dbReference type="ARBA" id="ARBA00004162"/>
    </source>
</evidence>
<comment type="subcellular location">
    <subcellularLocation>
        <location evidence="1">Cell membrane</location>
        <topology evidence="1">Single-pass membrane protein</topology>
    </subcellularLocation>
</comment>
<keyword evidence="3" id="KW-1003">Cell membrane</keyword>
<gene>
    <name evidence="8" type="ORF">HanXRQr2_Chr16g0776971</name>
</gene>
<dbReference type="Proteomes" id="UP000215914">
    <property type="component" value="Unassembled WGS sequence"/>
</dbReference>
<keyword evidence="9" id="KW-1185">Reference proteome</keyword>
<dbReference type="GO" id="GO:0048367">
    <property type="term" value="P:shoot system development"/>
    <property type="evidence" value="ECO:0007669"/>
    <property type="project" value="UniProtKB-ARBA"/>
</dbReference>
<evidence type="ECO:0000256" key="2">
    <source>
        <dbReference type="ARBA" id="ARBA00022473"/>
    </source>
</evidence>
<keyword evidence="4" id="KW-0812">Transmembrane</keyword>
<evidence type="ECO:0000256" key="3">
    <source>
        <dbReference type="ARBA" id="ARBA00022475"/>
    </source>
</evidence>
<keyword evidence="5" id="KW-1133">Transmembrane helix</keyword>
<accession>A0A9K3H0D6</accession>
<protein>
    <submittedName>
        <fullName evidence="8">Uncharacterized protein</fullName>
    </submittedName>
</protein>
<keyword evidence="6" id="KW-0472">Membrane</keyword>
<comment type="caution">
    <text evidence="8">The sequence shown here is derived from an EMBL/GenBank/DDBJ whole genome shotgun (WGS) entry which is preliminary data.</text>
</comment>
<dbReference type="Gramene" id="mRNA:HanXRQr2_Chr16g0776971">
    <property type="protein sequence ID" value="CDS:HanXRQr2_Chr16g0776971.1"/>
    <property type="gene ID" value="HanXRQr2_Chr16g0776971"/>
</dbReference>
<evidence type="ECO:0000256" key="6">
    <source>
        <dbReference type="ARBA" id="ARBA00023136"/>
    </source>
</evidence>